<dbReference type="PANTHER" id="PTHR45953:SF1">
    <property type="entry name" value="IDURONATE 2-SULFATASE"/>
    <property type="match status" value="1"/>
</dbReference>
<dbReference type="RefSeq" id="WP_078498308.1">
    <property type="nucleotide sequence ID" value="NZ_MSZX01000003.1"/>
</dbReference>
<feature type="domain" description="Sulfatase N-terminal" evidence="4">
    <location>
        <begin position="3"/>
        <end position="365"/>
    </location>
</feature>
<name>A0A1T2XHG3_9BACL</name>
<dbReference type="InterPro" id="IPR017850">
    <property type="entry name" value="Alkaline_phosphatase_core_sf"/>
</dbReference>
<dbReference type="Proteomes" id="UP000190188">
    <property type="component" value="Unassembled WGS sequence"/>
</dbReference>
<dbReference type="OrthoDB" id="9762324at2"/>
<sequence>MKPNILLITVDQMRWDCLSYAGHPIVETPNLDQLARNGVHFRNAYSATPTCVPARAAIMTGMSQRSHGRVGYQEKVPWNYEHMLAGELAQVGYHTQCVGKMHVDPVRNLCGFHNVVLHDGYLHHNRFKHTNTVAESFDHCDDYLPWLRDRAGASLDLTDLGLDCNASTVARPWHLAESLHPTNWVVTQSIDFLRRRDPRKPFFHWMSFVRPHPPFDPPQAYLDLYDGLDLPDPVVGNWAKREDPELAGLNPTTFGGNVPRRRLKKAIAAYYALITHLDHQIGRFFQAMEEYGVMHNTIVLFASDHGELLGDHRLFRKALAYEGSAKVPFILSDPGDLLHLRRGTTVDNVVELRDIMPTLLDIADVPIPTSVDGKSVLPLGQNSPTVWRDYIHGEHAYGNMSHHYVTDGTAKYIWYSQTGEEQLFNLQMDPMECVNVVADGAYADQLRMWRERLIHELKGREEGYVTDGKLQTGCAVKACLNHILQ</sequence>
<evidence type="ECO:0000313" key="6">
    <source>
        <dbReference type="Proteomes" id="UP000190188"/>
    </source>
</evidence>
<organism evidence="5 6">
    <name type="scientific">Paenibacillus selenitireducens</name>
    <dbReference type="NCBI Taxonomy" id="1324314"/>
    <lineage>
        <taxon>Bacteria</taxon>
        <taxon>Bacillati</taxon>
        <taxon>Bacillota</taxon>
        <taxon>Bacilli</taxon>
        <taxon>Bacillales</taxon>
        <taxon>Paenibacillaceae</taxon>
        <taxon>Paenibacillus</taxon>
    </lineage>
</organism>
<keyword evidence="2" id="KW-0479">Metal-binding</keyword>
<protein>
    <submittedName>
        <fullName evidence="5">Arylsulfatase</fullName>
    </submittedName>
</protein>
<dbReference type="GO" id="GO:0008484">
    <property type="term" value="F:sulfuric ester hydrolase activity"/>
    <property type="evidence" value="ECO:0007669"/>
    <property type="project" value="TreeGrafter"/>
</dbReference>
<accession>A0A1T2XHG3</accession>
<dbReference type="GO" id="GO:0046872">
    <property type="term" value="F:metal ion binding"/>
    <property type="evidence" value="ECO:0007669"/>
    <property type="project" value="UniProtKB-KW"/>
</dbReference>
<dbReference type="Pfam" id="PF00884">
    <property type="entry name" value="Sulfatase"/>
    <property type="match status" value="1"/>
</dbReference>
<dbReference type="STRING" id="1324314.BVG16_09490"/>
<gene>
    <name evidence="5" type="ORF">BVG16_09490</name>
</gene>
<evidence type="ECO:0000256" key="2">
    <source>
        <dbReference type="ARBA" id="ARBA00022723"/>
    </source>
</evidence>
<comment type="similarity">
    <text evidence="1">Belongs to the sulfatase family.</text>
</comment>
<evidence type="ECO:0000259" key="4">
    <source>
        <dbReference type="Pfam" id="PF00884"/>
    </source>
</evidence>
<dbReference type="GO" id="GO:0005737">
    <property type="term" value="C:cytoplasm"/>
    <property type="evidence" value="ECO:0007669"/>
    <property type="project" value="TreeGrafter"/>
</dbReference>
<evidence type="ECO:0000256" key="3">
    <source>
        <dbReference type="ARBA" id="ARBA00022801"/>
    </source>
</evidence>
<proteinExistence type="inferred from homology"/>
<dbReference type="SUPFAM" id="SSF53649">
    <property type="entry name" value="Alkaline phosphatase-like"/>
    <property type="match status" value="1"/>
</dbReference>
<evidence type="ECO:0000313" key="5">
    <source>
        <dbReference type="EMBL" id="OPA79310.1"/>
    </source>
</evidence>
<comment type="caution">
    <text evidence="5">The sequence shown here is derived from an EMBL/GenBank/DDBJ whole genome shotgun (WGS) entry which is preliminary data.</text>
</comment>
<dbReference type="PANTHER" id="PTHR45953">
    <property type="entry name" value="IDURONATE 2-SULFATASE"/>
    <property type="match status" value="1"/>
</dbReference>
<dbReference type="InterPro" id="IPR000917">
    <property type="entry name" value="Sulfatase_N"/>
</dbReference>
<dbReference type="PROSITE" id="PS00149">
    <property type="entry name" value="SULFATASE_2"/>
    <property type="match status" value="1"/>
</dbReference>
<dbReference type="EMBL" id="MSZX01000003">
    <property type="protein sequence ID" value="OPA79310.1"/>
    <property type="molecule type" value="Genomic_DNA"/>
</dbReference>
<evidence type="ECO:0000256" key="1">
    <source>
        <dbReference type="ARBA" id="ARBA00008779"/>
    </source>
</evidence>
<dbReference type="InterPro" id="IPR024607">
    <property type="entry name" value="Sulfatase_CS"/>
</dbReference>
<reference evidence="5 6" key="1">
    <citation type="submission" date="2017-01" db="EMBL/GenBank/DDBJ databases">
        <title>Genome analysis of Paenibacillus selenitrireducens ES3-24.</title>
        <authorList>
            <person name="Xu D."/>
            <person name="Yao R."/>
            <person name="Zheng S."/>
        </authorList>
    </citation>
    <scope>NUCLEOTIDE SEQUENCE [LARGE SCALE GENOMIC DNA]</scope>
    <source>
        <strain evidence="5 6">ES3-24</strain>
    </source>
</reference>
<keyword evidence="6" id="KW-1185">Reference proteome</keyword>
<keyword evidence="3" id="KW-0378">Hydrolase</keyword>
<dbReference type="Gene3D" id="3.40.720.10">
    <property type="entry name" value="Alkaline Phosphatase, subunit A"/>
    <property type="match status" value="1"/>
</dbReference>
<dbReference type="AlphaFoldDB" id="A0A1T2XHG3"/>
<dbReference type="NCBIfam" id="NF010322">
    <property type="entry name" value="PRK13759.1"/>
    <property type="match status" value="1"/>
</dbReference>